<evidence type="ECO:0000313" key="2">
    <source>
        <dbReference type="Proteomes" id="UP000245627"/>
    </source>
</evidence>
<organism evidence="1 2">
    <name type="scientific">Sphingobacterium corticibacter</name>
    <dbReference type="NCBI Taxonomy" id="2171749"/>
    <lineage>
        <taxon>Bacteria</taxon>
        <taxon>Pseudomonadati</taxon>
        <taxon>Bacteroidota</taxon>
        <taxon>Sphingobacteriia</taxon>
        <taxon>Sphingobacteriales</taxon>
        <taxon>Sphingobacteriaceae</taxon>
        <taxon>Sphingobacterium</taxon>
    </lineage>
</organism>
<protein>
    <recommendedName>
        <fullName evidence="3">WD40 repeat domain-containing protein</fullName>
    </recommendedName>
</protein>
<dbReference type="RefSeq" id="WP_116774980.1">
    <property type="nucleotide sequence ID" value="NZ_QDKG01000001.1"/>
</dbReference>
<dbReference type="Proteomes" id="UP000245627">
    <property type="component" value="Unassembled WGS sequence"/>
</dbReference>
<accession>A0A2T8HNW8</accession>
<sequence length="323" mass="35690">MKNNMISLRIWSIVLLIALVGCSKDNDLPTGENAGMTGTIYYENFEGFIKIDLATKVKTLLTTTGTYYNWHITADGSTLLEMANGRSAGKPDQIHFTIRNLATTEKIREFFYQPLNGGSIFQGADLSPDKSMICVFPSFEEGFVLINAQSGEVMAHLYDINGEQIPRNQSFSWLPDNSLLIKWKQHILKTKFPFDKIDIVATFDTEEFNALSPNPTGTKIAMAYQGHIAVINADGSDFYMATSGNERESCAVFSPDGRFLLVGTDFRTIGVPGSVPSSQSFMQIIPADGNTYAIDQNNPNVMPVIAQNENSAEPQKGLMVWIP</sequence>
<dbReference type="Pfam" id="PF07676">
    <property type="entry name" value="PD40"/>
    <property type="match status" value="1"/>
</dbReference>
<name>A0A2T8HNW8_9SPHI</name>
<dbReference type="SUPFAM" id="SSF69304">
    <property type="entry name" value="Tricorn protease N-terminal domain"/>
    <property type="match status" value="1"/>
</dbReference>
<gene>
    <name evidence="1" type="ORF">DC487_05900</name>
</gene>
<evidence type="ECO:0008006" key="3">
    <source>
        <dbReference type="Google" id="ProtNLM"/>
    </source>
</evidence>
<keyword evidence="2" id="KW-1185">Reference proteome</keyword>
<dbReference type="AlphaFoldDB" id="A0A2T8HNW8"/>
<dbReference type="OrthoDB" id="698553at2"/>
<evidence type="ECO:0000313" key="1">
    <source>
        <dbReference type="EMBL" id="PVH27126.1"/>
    </source>
</evidence>
<dbReference type="PROSITE" id="PS51257">
    <property type="entry name" value="PROKAR_LIPOPROTEIN"/>
    <property type="match status" value="1"/>
</dbReference>
<reference evidence="1 2" key="1">
    <citation type="submission" date="2018-04" db="EMBL/GenBank/DDBJ databases">
        <title>Sphingobacterium cortibacter sp. nov.</title>
        <authorList>
            <person name="Li Y."/>
        </authorList>
    </citation>
    <scope>NUCLEOTIDE SEQUENCE [LARGE SCALE GENOMIC DNA]</scope>
    <source>
        <strain evidence="1 2">2c-3</strain>
    </source>
</reference>
<dbReference type="EMBL" id="QDKG01000001">
    <property type="protein sequence ID" value="PVH27126.1"/>
    <property type="molecule type" value="Genomic_DNA"/>
</dbReference>
<comment type="caution">
    <text evidence="1">The sequence shown here is derived from an EMBL/GenBank/DDBJ whole genome shotgun (WGS) entry which is preliminary data.</text>
</comment>
<dbReference type="InterPro" id="IPR011659">
    <property type="entry name" value="WD40"/>
</dbReference>
<proteinExistence type="predicted"/>